<dbReference type="RefSeq" id="WP_198020916.1">
    <property type="nucleotide sequence ID" value="NZ_JAGIKX010000036.1"/>
</dbReference>
<dbReference type="EMBL" id="JAGIKX010000036">
    <property type="protein sequence ID" value="MBP2258777.1"/>
    <property type="molecule type" value="Genomic_DNA"/>
</dbReference>
<evidence type="ECO:0000313" key="2">
    <source>
        <dbReference type="Proteomes" id="UP001519294"/>
    </source>
</evidence>
<name>A0ABS4SB88_9BACI</name>
<comment type="caution">
    <text evidence="1">The sequence shown here is derived from an EMBL/GenBank/DDBJ whole genome shotgun (WGS) entry which is preliminary data.</text>
</comment>
<proteinExistence type="predicted"/>
<dbReference type="Proteomes" id="UP001519294">
    <property type="component" value="Unassembled WGS sequence"/>
</dbReference>
<organism evidence="1 2">
    <name type="scientific">Virgibacillus alimentarius</name>
    <dbReference type="NCBI Taxonomy" id="698769"/>
    <lineage>
        <taxon>Bacteria</taxon>
        <taxon>Bacillati</taxon>
        <taxon>Bacillota</taxon>
        <taxon>Bacilli</taxon>
        <taxon>Bacillales</taxon>
        <taxon>Bacillaceae</taxon>
        <taxon>Virgibacillus</taxon>
    </lineage>
</organism>
<keyword evidence="2" id="KW-1185">Reference proteome</keyword>
<sequence>MRCGAKCFLVQIEANGENQMKFVNARTPAEARKIFRRKYGTGAQILSVREKKR</sequence>
<protein>
    <recommendedName>
        <fullName evidence="3">50S ribosomal protein L33</fullName>
    </recommendedName>
</protein>
<reference evidence="1 2" key="1">
    <citation type="submission" date="2021-03" db="EMBL/GenBank/DDBJ databases">
        <title>Genomic Encyclopedia of Type Strains, Phase IV (KMG-IV): sequencing the most valuable type-strain genomes for metagenomic binning, comparative biology and taxonomic classification.</title>
        <authorList>
            <person name="Goeker M."/>
        </authorList>
    </citation>
    <scope>NUCLEOTIDE SEQUENCE [LARGE SCALE GENOMIC DNA]</scope>
    <source>
        <strain evidence="1 2">DSM 25790</strain>
    </source>
</reference>
<evidence type="ECO:0000313" key="1">
    <source>
        <dbReference type="EMBL" id="MBP2258777.1"/>
    </source>
</evidence>
<evidence type="ECO:0008006" key="3">
    <source>
        <dbReference type="Google" id="ProtNLM"/>
    </source>
</evidence>
<gene>
    <name evidence="1" type="ORF">J2Z81_002762</name>
</gene>
<accession>A0ABS4SB88</accession>